<dbReference type="PROSITE" id="PS00599">
    <property type="entry name" value="AA_TRANSFER_CLASS_2"/>
    <property type="match status" value="1"/>
</dbReference>
<evidence type="ECO:0000256" key="2">
    <source>
        <dbReference type="ARBA" id="ARBA00008392"/>
    </source>
</evidence>
<feature type="domain" description="Aminotransferase class I/classII large" evidence="9">
    <location>
        <begin position="15"/>
        <end position="67"/>
    </location>
</feature>
<proteinExistence type="inferred from homology"/>
<evidence type="ECO:0000256" key="7">
    <source>
        <dbReference type="ARBA" id="ARBA00048528"/>
    </source>
</evidence>
<evidence type="ECO:0000259" key="9">
    <source>
        <dbReference type="Pfam" id="PF00155"/>
    </source>
</evidence>
<dbReference type="GO" id="GO:0030170">
    <property type="term" value="F:pyridoxal phosphate binding"/>
    <property type="evidence" value="ECO:0007669"/>
    <property type="project" value="InterPro"/>
</dbReference>
<keyword evidence="6" id="KW-0012">Acyltransferase</keyword>
<comment type="similarity">
    <text evidence="2 8">Belongs to the class-II pyridoxal-phosphate-dependent aminotransferase family.</text>
</comment>
<dbReference type="InterPro" id="IPR015421">
    <property type="entry name" value="PyrdxlP-dep_Trfase_major"/>
</dbReference>
<evidence type="ECO:0000256" key="5">
    <source>
        <dbReference type="ARBA" id="ARBA00022898"/>
    </source>
</evidence>
<dbReference type="Pfam" id="PF00155">
    <property type="entry name" value="Aminotran_1_2"/>
    <property type="match status" value="1"/>
</dbReference>
<comment type="cofactor">
    <cofactor evidence="1 8">
        <name>pyridoxal 5'-phosphate</name>
        <dbReference type="ChEBI" id="CHEBI:597326"/>
    </cofactor>
</comment>
<reference evidence="10 11" key="1">
    <citation type="submission" date="2013-05" db="EMBL/GenBank/DDBJ databases">
        <title>Draft genome of the parasitic nematode Anyclostoma ceylanicum.</title>
        <authorList>
            <person name="Mitreva M."/>
        </authorList>
    </citation>
    <scope>NUCLEOTIDE SEQUENCE [LARGE SCALE GENOMIC DNA]</scope>
</reference>
<accession>A0A0D6LDZ0</accession>
<dbReference type="InterPro" id="IPR001917">
    <property type="entry name" value="Aminotrans_II_pyridoxalP_BS"/>
</dbReference>
<dbReference type="GO" id="GO:0017059">
    <property type="term" value="C:serine palmitoyltransferase complex"/>
    <property type="evidence" value="ECO:0007669"/>
    <property type="project" value="TreeGrafter"/>
</dbReference>
<evidence type="ECO:0000256" key="6">
    <source>
        <dbReference type="ARBA" id="ARBA00023315"/>
    </source>
</evidence>
<dbReference type="InterPro" id="IPR015424">
    <property type="entry name" value="PyrdxlP-dep_Trfase"/>
</dbReference>
<evidence type="ECO:0000313" key="11">
    <source>
        <dbReference type="Proteomes" id="UP000054495"/>
    </source>
</evidence>
<sequence>MGATGRGVVEYWGCDPKDVDILMGTFTKSFGAAGGYIAGAKKTIDHLRVNSPTGYYSCPMSPPVAQQIYTSMSIIMGKDGTNDGNLYYIDEVLNRVM</sequence>
<dbReference type="EMBL" id="KE125218">
    <property type="protein sequence ID" value="EPB70164.1"/>
    <property type="molecule type" value="Genomic_DNA"/>
</dbReference>
<dbReference type="Gene3D" id="3.40.640.10">
    <property type="entry name" value="Type I PLP-dependent aspartate aminotransferase-like (Major domain)"/>
    <property type="match status" value="1"/>
</dbReference>
<organism evidence="10 11">
    <name type="scientific">Ancylostoma ceylanicum</name>
    <dbReference type="NCBI Taxonomy" id="53326"/>
    <lineage>
        <taxon>Eukaryota</taxon>
        <taxon>Metazoa</taxon>
        <taxon>Ecdysozoa</taxon>
        <taxon>Nematoda</taxon>
        <taxon>Chromadorea</taxon>
        <taxon>Rhabditida</taxon>
        <taxon>Rhabditina</taxon>
        <taxon>Rhabditomorpha</taxon>
        <taxon>Strongyloidea</taxon>
        <taxon>Ancylostomatidae</taxon>
        <taxon>Ancylostomatinae</taxon>
        <taxon>Ancylostoma</taxon>
    </lineage>
</organism>
<evidence type="ECO:0000256" key="8">
    <source>
        <dbReference type="RuleBase" id="RU003693"/>
    </source>
</evidence>
<comment type="catalytic activity">
    <reaction evidence="7">
        <text>L-serine + hexadecanoyl-CoA + H(+) = 3-oxosphinganine + CO2 + CoA</text>
        <dbReference type="Rhea" id="RHEA:14761"/>
        <dbReference type="ChEBI" id="CHEBI:15378"/>
        <dbReference type="ChEBI" id="CHEBI:16526"/>
        <dbReference type="ChEBI" id="CHEBI:33384"/>
        <dbReference type="ChEBI" id="CHEBI:57287"/>
        <dbReference type="ChEBI" id="CHEBI:57379"/>
        <dbReference type="ChEBI" id="CHEBI:58299"/>
        <dbReference type="EC" id="2.3.1.50"/>
    </reaction>
</comment>
<dbReference type="Proteomes" id="UP000054495">
    <property type="component" value="Unassembled WGS sequence"/>
</dbReference>
<dbReference type="PANTHER" id="PTHR13693:SF3">
    <property type="entry name" value="LD36009P"/>
    <property type="match status" value="1"/>
</dbReference>
<protein>
    <recommendedName>
        <fullName evidence="3">serine C-palmitoyltransferase</fullName>
        <ecNumber evidence="3">2.3.1.50</ecNumber>
    </recommendedName>
</protein>
<dbReference type="SUPFAM" id="SSF53383">
    <property type="entry name" value="PLP-dependent transferases"/>
    <property type="match status" value="1"/>
</dbReference>
<dbReference type="GO" id="GO:0046512">
    <property type="term" value="P:sphingosine biosynthetic process"/>
    <property type="evidence" value="ECO:0007669"/>
    <property type="project" value="TreeGrafter"/>
</dbReference>
<gene>
    <name evidence="10" type="ORF">ANCCEY_10740</name>
</gene>
<evidence type="ECO:0000256" key="1">
    <source>
        <dbReference type="ARBA" id="ARBA00001933"/>
    </source>
</evidence>
<evidence type="ECO:0000256" key="3">
    <source>
        <dbReference type="ARBA" id="ARBA00013220"/>
    </source>
</evidence>
<dbReference type="GO" id="GO:0004758">
    <property type="term" value="F:serine C-palmitoyltransferase activity"/>
    <property type="evidence" value="ECO:0007669"/>
    <property type="project" value="UniProtKB-EC"/>
</dbReference>
<dbReference type="InterPro" id="IPR004839">
    <property type="entry name" value="Aminotransferase_I/II_large"/>
</dbReference>
<evidence type="ECO:0000313" key="10">
    <source>
        <dbReference type="EMBL" id="EPB70164.1"/>
    </source>
</evidence>
<dbReference type="EC" id="2.3.1.50" evidence="3"/>
<dbReference type="GO" id="GO:0046513">
    <property type="term" value="P:ceramide biosynthetic process"/>
    <property type="evidence" value="ECO:0007669"/>
    <property type="project" value="TreeGrafter"/>
</dbReference>
<dbReference type="AlphaFoldDB" id="A0A0D6LDZ0"/>
<keyword evidence="11" id="KW-1185">Reference proteome</keyword>
<name>A0A0D6LDZ0_9BILA</name>
<evidence type="ECO:0000256" key="4">
    <source>
        <dbReference type="ARBA" id="ARBA00022679"/>
    </source>
</evidence>
<dbReference type="InterPro" id="IPR050087">
    <property type="entry name" value="AON_synthase_class-II"/>
</dbReference>
<dbReference type="GO" id="GO:0016020">
    <property type="term" value="C:membrane"/>
    <property type="evidence" value="ECO:0007669"/>
    <property type="project" value="GOC"/>
</dbReference>
<dbReference type="PANTHER" id="PTHR13693">
    <property type="entry name" value="CLASS II AMINOTRANSFERASE/8-AMINO-7-OXONONANOATE SYNTHASE"/>
    <property type="match status" value="1"/>
</dbReference>
<keyword evidence="5 8" id="KW-0663">Pyridoxal phosphate</keyword>
<keyword evidence="4" id="KW-0808">Transferase</keyword>